<evidence type="ECO:0000313" key="4">
    <source>
        <dbReference type="Proteomes" id="UP001230908"/>
    </source>
</evidence>
<dbReference type="Pfam" id="PF00144">
    <property type="entry name" value="Beta-lactamase"/>
    <property type="match status" value="1"/>
</dbReference>
<feature type="compositionally biased region" description="Pro residues" evidence="1">
    <location>
        <begin position="287"/>
        <end position="304"/>
    </location>
</feature>
<dbReference type="InterPro" id="IPR012338">
    <property type="entry name" value="Beta-lactam/transpept-like"/>
</dbReference>
<dbReference type="RefSeq" id="WP_308717252.1">
    <property type="nucleotide sequence ID" value="NZ_JAVHUY010000049.1"/>
</dbReference>
<dbReference type="GO" id="GO:0016787">
    <property type="term" value="F:hydrolase activity"/>
    <property type="evidence" value="ECO:0007669"/>
    <property type="project" value="UniProtKB-KW"/>
</dbReference>
<organism evidence="3 4">
    <name type="scientific">Phytohabitans maris</name>
    <dbReference type="NCBI Taxonomy" id="3071409"/>
    <lineage>
        <taxon>Bacteria</taxon>
        <taxon>Bacillati</taxon>
        <taxon>Actinomycetota</taxon>
        <taxon>Actinomycetes</taxon>
        <taxon>Micromonosporales</taxon>
        <taxon>Micromonosporaceae</taxon>
    </lineage>
</organism>
<evidence type="ECO:0000259" key="2">
    <source>
        <dbReference type="Pfam" id="PF00144"/>
    </source>
</evidence>
<feature type="domain" description="Beta-lactamase-related" evidence="2">
    <location>
        <begin position="23"/>
        <end position="361"/>
    </location>
</feature>
<protein>
    <submittedName>
        <fullName evidence="3">Serine hydrolase domain-containing protein</fullName>
        <ecNumber evidence="3">3.1.1.103</ecNumber>
    </submittedName>
</protein>
<dbReference type="Gene3D" id="3.40.710.10">
    <property type="entry name" value="DD-peptidase/beta-lactamase superfamily"/>
    <property type="match status" value="1"/>
</dbReference>
<evidence type="ECO:0000256" key="1">
    <source>
        <dbReference type="SAM" id="MobiDB-lite"/>
    </source>
</evidence>
<dbReference type="PANTHER" id="PTHR46825:SF7">
    <property type="entry name" value="D-ALANYL-D-ALANINE CARBOXYPEPTIDASE"/>
    <property type="match status" value="1"/>
</dbReference>
<dbReference type="InterPro" id="IPR001466">
    <property type="entry name" value="Beta-lactam-related"/>
</dbReference>
<gene>
    <name evidence="3" type="ORF">RB614_36415</name>
</gene>
<dbReference type="Proteomes" id="UP001230908">
    <property type="component" value="Unassembled WGS sequence"/>
</dbReference>
<comment type="caution">
    <text evidence="3">The sequence shown here is derived from an EMBL/GenBank/DDBJ whole genome shotgun (WGS) entry which is preliminary data.</text>
</comment>
<accession>A0ABU0ZVM7</accession>
<proteinExistence type="predicted"/>
<evidence type="ECO:0000313" key="3">
    <source>
        <dbReference type="EMBL" id="MDQ7909997.1"/>
    </source>
</evidence>
<dbReference type="SUPFAM" id="SSF56601">
    <property type="entry name" value="beta-lactamase/transpeptidase-like"/>
    <property type="match status" value="1"/>
</dbReference>
<dbReference type="EMBL" id="JAVHUY010000049">
    <property type="protein sequence ID" value="MDQ7909997.1"/>
    <property type="molecule type" value="Genomic_DNA"/>
</dbReference>
<feature type="region of interest" description="Disordered" evidence="1">
    <location>
        <begin position="281"/>
        <end position="307"/>
    </location>
</feature>
<dbReference type="PANTHER" id="PTHR46825">
    <property type="entry name" value="D-ALANYL-D-ALANINE-CARBOXYPEPTIDASE/ENDOPEPTIDASE AMPH"/>
    <property type="match status" value="1"/>
</dbReference>
<dbReference type="EC" id="3.1.1.103" evidence="3"/>
<keyword evidence="3" id="KW-0378">Hydrolase</keyword>
<sequence>MLTLGVATQAVADDTDKVRLGDVDRALAELVKGDKVVGAIGAAYVDDRKVDKGSAGSRLIGGKGGRIPTNALFRIGSQTKLMTQVAIMKLVSEGKISLDDRLSDLLPVVVEQELVDYADQITVQQMIHHTSGIPNWYDPKLVDIFDFTTYQSPIELVALTKDVEPTGLPGESYSYSNSNYMLLGLIIEKFKRSVAAAFEEYIFEPLDMDRTYLPVEFPGGIKGPHGHGYHPDENGEMVDVDQLNMSYGYAAGGVISNTDDLSAFHQGMAGDLLTKEEKDALNAGRPRPGPPPSGAPEPSAPPAGPGVGVCGGQYQLVKGGSPGFSAVSFNNQDGSVQFVVSVTRAADQDEPEIDEAITKAAEAVLCPKR</sequence>
<reference evidence="3 4" key="1">
    <citation type="submission" date="2023-08" db="EMBL/GenBank/DDBJ databases">
        <title>Phytohabitans sansha sp. nov., isolated from marine sediment.</title>
        <authorList>
            <person name="Zhao Y."/>
            <person name="Yi K."/>
        </authorList>
    </citation>
    <scope>NUCLEOTIDE SEQUENCE [LARGE SCALE GENOMIC DNA]</scope>
    <source>
        <strain evidence="3 4">ZYX-F-186</strain>
    </source>
</reference>
<keyword evidence="4" id="KW-1185">Reference proteome</keyword>
<dbReference type="InterPro" id="IPR050491">
    <property type="entry name" value="AmpC-like"/>
</dbReference>
<name>A0ABU0ZVM7_9ACTN</name>